<dbReference type="GO" id="GO:0055085">
    <property type="term" value="P:transmembrane transport"/>
    <property type="evidence" value="ECO:0007669"/>
    <property type="project" value="InterPro"/>
</dbReference>
<keyword evidence="4" id="KW-1003">Cell membrane</keyword>
<organism evidence="12 13">
    <name type="scientific">Hymenobacter gummosus</name>
    <dbReference type="NCBI Taxonomy" id="1776032"/>
    <lineage>
        <taxon>Bacteria</taxon>
        <taxon>Pseudomonadati</taxon>
        <taxon>Bacteroidota</taxon>
        <taxon>Cytophagia</taxon>
        <taxon>Cytophagales</taxon>
        <taxon>Hymenobacteraceae</taxon>
        <taxon>Hymenobacter</taxon>
    </lineage>
</organism>
<keyword evidence="9" id="KW-0472">Membrane</keyword>
<evidence type="ECO:0000313" key="12">
    <source>
        <dbReference type="EMBL" id="RTQ50041.1"/>
    </source>
</evidence>
<dbReference type="EMBL" id="RXOF01000005">
    <property type="protein sequence ID" value="RTQ50041.1"/>
    <property type="molecule type" value="Genomic_DNA"/>
</dbReference>
<evidence type="ECO:0000259" key="11">
    <source>
        <dbReference type="PROSITE" id="PS52015"/>
    </source>
</evidence>
<comment type="similarity">
    <text evidence="2">Belongs to the TonB family.</text>
</comment>
<evidence type="ECO:0000256" key="9">
    <source>
        <dbReference type="ARBA" id="ARBA00023136"/>
    </source>
</evidence>
<dbReference type="AlphaFoldDB" id="A0A431U3L8"/>
<feature type="signal peptide" evidence="10">
    <location>
        <begin position="1"/>
        <end position="20"/>
    </location>
</feature>
<dbReference type="GO" id="GO:0031992">
    <property type="term" value="F:energy transducer activity"/>
    <property type="evidence" value="ECO:0007669"/>
    <property type="project" value="TreeGrafter"/>
</dbReference>
<evidence type="ECO:0000256" key="7">
    <source>
        <dbReference type="ARBA" id="ARBA00022927"/>
    </source>
</evidence>
<keyword evidence="6" id="KW-0812">Transmembrane</keyword>
<accession>A0A431U3L8</accession>
<evidence type="ECO:0000256" key="3">
    <source>
        <dbReference type="ARBA" id="ARBA00022448"/>
    </source>
</evidence>
<comment type="subcellular location">
    <subcellularLocation>
        <location evidence="1">Cell inner membrane</location>
        <topology evidence="1">Single-pass membrane protein</topology>
        <orientation evidence="1">Periplasmic side</orientation>
    </subcellularLocation>
</comment>
<reference evidence="12 13" key="1">
    <citation type="submission" date="2018-12" db="EMBL/GenBank/DDBJ databases">
        <title>Hymenobacter gummosus sp. nov., isolated from a spring.</title>
        <authorList>
            <person name="Nie L."/>
        </authorList>
    </citation>
    <scope>NUCLEOTIDE SEQUENCE [LARGE SCALE GENOMIC DNA]</scope>
    <source>
        <strain evidence="12 13">KCTC 52166</strain>
    </source>
</reference>
<gene>
    <name evidence="12" type="ORF">EJV47_10385</name>
</gene>
<evidence type="ECO:0000313" key="13">
    <source>
        <dbReference type="Proteomes" id="UP000282184"/>
    </source>
</evidence>
<feature type="chain" id="PRO_5019359881" evidence="10">
    <location>
        <begin position="21"/>
        <end position="219"/>
    </location>
</feature>
<proteinExistence type="inferred from homology"/>
<evidence type="ECO:0000256" key="2">
    <source>
        <dbReference type="ARBA" id="ARBA00006555"/>
    </source>
</evidence>
<keyword evidence="8" id="KW-1133">Transmembrane helix</keyword>
<dbReference type="PANTHER" id="PTHR33446:SF2">
    <property type="entry name" value="PROTEIN TONB"/>
    <property type="match status" value="1"/>
</dbReference>
<keyword evidence="7" id="KW-0653">Protein transport</keyword>
<dbReference type="GO" id="GO:0098797">
    <property type="term" value="C:plasma membrane protein complex"/>
    <property type="evidence" value="ECO:0007669"/>
    <property type="project" value="TreeGrafter"/>
</dbReference>
<dbReference type="SUPFAM" id="SSF74653">
    <property type="entry name" value="TolA/TonB C-terminal domain"/>
    <property type="match status" value="1"/>
</dbReference>
<evidence type="ECO:0000256" key="4">
    <source>
        <dbReference type="ARBA" id="ARBA00022475"/>
    </source>
</evidence>
<keyword evidence="5" id="KW-0997">Cell inner membrane</keyword>
<dbReference type="Proteomes" id="UP000282184">
    <property type="component" value="Unassembled WGS sequence"/>
</dbReference>
<evidence type="ECO:0000256" key="1">
    <source>
        <dbReference type="ARBA" id="ARBA00004383"/>
    </source>
</evidence>
<keyword evidence="13" id="KW-1185">Reference proteome</keyword>
<dbReference type="InterPro" id="IPR006260">
    <property type="entry name" value="TonB/TolA_C"/>
</dbReference>
<dbReference type="Pfam" id="PF03544">
    <property type="entry name" value="TonB_C"/>
    <property type="match status" value="1"/>
</dbReference>
<dbReference type="Gene3D" id="3.30.1150.10">
    <property type="match status" value="1"/>
</dbReference>
<dbReference type="PANTHER" id="PTHR33446">
    <property type="entry name" value="PROTEIN TONB-RELATED"/>
    <property type="match status" value="1"/>
</dbReference>
<comment type="caution">
    <text evidence="12">The sequence shown here is derived from an EMBL/GenBank/DDBJ whole genome shotgun (WGS) entry which is preliminary data.</text>
</comment>
<evidence type="ECO:0000256" key="5">
    <source>
        <dbReference type="ARBA" id="ARBA00022519"/>
    </source>
</evidence>
<dbReference type="PROSITE" id="PS52015">
    <property type="entry name" value="TONB_CTD"/>
    <property type="match status" value="1"/>
</dbReference>
<keyword evidence="3" id="KW-0813">Transport</keyword>
<dbReference type="InterPro" id="IPR037682">
    <property type="entry name" value="TonB_C"/>
</dbReference>
<dbReference type="NCBIfam" id="TIGR01352">
    <property type="entry name" value="tonB_Cterm"/>
    <property type="match status" value="1"/>
</dbReference>
<keyword evidence="10" id="KW-0732">Signal</keyword>
<protein>
    <submittedName>
        <fullName evidence="12">TonB family protein</fullName>
    </submittedName>
</protein>
<dbReference type="InterPro" id="IPR051045">
    <property type="entry name" value="TonB-dependent_transducer"/>
</dbReference>
<dbReference type="GO" id="GO:0015031">
    <property type="term" value="P:protein transport"/>
    <property type="evidence" value="ECO:0007669"/>
    <property type="project" value="UniProtKB-KW"/>
</dbReference>
<evidence type="ECO:0000256" key="10">
    <source>
        <dbReference type="SAM" id="SignalP"/>
    </source>
</evidence>
<dbReference type="RefSeq" id="WP_126693092.1">
    <property type="nucleotide sequence ID" value="NZ_RXOF01000005.1"/>
</dbReference>
<evidence type="ECO:0000256" key="8">
    <source>
        <dbReference type="ARBA" id="ARBA00022989"/>
    </source>
</evidence>
<feature type="domain" description="TonB C-terminal" evidence="11">
    <location>
        <begin position="99"/>
        <end position="196"/>
    </location>
</feature>
<evidence type="ECO:0000256" key="6">
    <source>
        <dbReference type="ARBA" id="ARBA00022692"/>
    </source>
</evidence>
<name>A0A431U3L8_9BACT</name>
<sequence length="219" mass="24923">MRYQTIALLLGLLVPAAVRAQSAPPALKPGNNKYERGQLREGRPVGRWEYFDEDGRPELTFDYDSSRIVFVQPDTGRYWLQTASGWQLLRPARPPRLLGSRGRDMYRLGTTMRYPIQALRERRQGSVLITFVVGPDGQPRDFLVERSLSPECDREAWRVLSQNFDYWIPAVHLGRPVAAKFYMQFTFRIGQAALPPAPPPAPEYGHFLGELVIAAHGSR</sequence>
<dbReference type="OrthoDB" id="883038at2"/>